<dbReference type="Gramene" id="C.cajan_35249.t">
    <property type="protein sequence ID" value="C.cajan_35249.t"/>
    <property type="gene ID" value="C.cajan_35249"/>
</dbReference>
<dbReference type="GO" id="GO:0004834">
    <property type="term" value="F:tryptophan synthase activity"/>
    <property type="evidence" value="ECO:0007669"/>
    <property type="project" value="InterPro"/>
</dbReference>
<dbReference type="PANTHER" id="PTHR48077:SF6">
    <property type="entry name" value="TRYPTOPHAN SYNTHASE"/>
    <property type="match status" value="1"/>
</dbReference>
<dbReference type="SUPFAM" id="SSF53686">
    <property type="entry name" value="Tryptophan synthase beta subunit-like PLP-dependent enzymes"/>
    <property type="match status" value="1"/>
</dbReference>
<name>A0A151RHD1_CAJCA</name>
<reference evidence="3" key="1">
    <citation type="journal article" date="2012" name="Nat. Biotechnol.">
        <title>Draft genome sequence of pigeonpea (Cajanus cajan), an orphan legume crop of resource-poor farmers.</title>
        <authorList>
            <person name="Varshney R.K."/>
            <person name="Chen W."/>
            <person name="Li Y."/>
            <person name="Bharti A.K."/>
            <person name="Saxena R.K."/>
            <person name="Schlueter J.A."/>
            <person name="Donoghue M.T."/>
            <person name="Azam S."/>
            <person name="Fan G."/>
            <person name="Whaley A.M."/>
            <person name="Farmer A.D."/>
            <person name="Sheridan J."/>
            <person name="Iwata A."/>
            <person name="Tuteja R."/>
            <person name="Penmetsa R.V."/>
            <person name="Wu W."/>
            <person name="Upadhyaya H.D."/>
            <person name="Yang S.P."/>
            <person name="Shah T."/>
            <person name="Saxena K.B."/>
            <person name="Michael T."/>
            <person name="McCombie W.R."/>
            <person name="Yang B."/>
            <person name="Zhang G."/>
            <person name="Yang H."/>
            <person name="Wang J."/>
            <person name="Spillane C."/>
            <person name="Cook D.R."/>
            <person name="May G.D."/>
            <person name="Xu X."/>
            <person name="Jackson S.A."/>
        </authorList>
    </citation>
    <scope>NUCLEOTIDE SEQUENCE [LARGE SCALE GENOMIC DNA]</scope>
</reference>
<dbReference type="InterPro" id="IPR036052">
    <property type="entry name" value="TrpB-like_PALP_sf"/>
</dbReference>
<evidence type="ECO:0000256" key="1">
    <source>
        <dbReference type="ARBA" id="ARBA00001933"/>
    </source>
</evidence>
<dbReference type="Proteomes" id="UP000075243">
    <property type="component" value="Unassembled WGS sequence"/>
</dbReference>
<dbReference type="STRING" id="3821.A0A151RHD1"/>
<dbReference type="OMA" id="QVILMAM"/>
<keyword evidence="2" id="KW-0663">Pyridoxal phosphate</keyword>
<dbReference type="PANTHER" id="PTHR48077">
    <property type="entry name" value="TRYPTOPHAN SYNTHASE-RELATED"/>
    <property type="match status" value="1"/>
</dbReference>
<keyword evidence="4" id="KW-1185">Reference proteome</keyword>
<accession>A0A151RHD1</accession>
<dbReference type="Gene3D" id="3.40.50.1100">
    <property type="match status" value="1"/>
</dbReference>
<sequence>MNPKRLSNGCKVRATLDAADKSIGIPNQWYNVIPDLPVKPPPPLHPKTHEPIKPEDLSPLFPDELIRQETTRGLRYHGMAPLISHVFDLGLMEAIAIPQTECFHGAIQFARSEGLIPAPEPTHAIAATIREALHCRESGEAKVILTAMCGHGHFDLPSYEKYLQGNMVDLSFSDDKVKASMANIPQVTA</sequence>
<dbReference type="InterPro" id="IPR023026">
    <property type="entry name" value="Trp_synth_beta/beta-like"/>
</dbReference>
<evidence type="ECO:0000313" key="4">
    <source>
        <dbReference type="Proteomes" id="UP000075243"/>
    </source>
</evidence>
<protein>
    <submittedName>
        <fullName evidence="3">Tryptophan synthase beta chain 2</fullName>
    </submittedName>
</protein>
<proteinExistence type="predicted"/>
<dbReference type="AlphaFoldDB" id="A0A151RHD1"/>
<comment type="cofactor">
    <cofactor evidence="1">
        <name>pyridoxal 5'-phosphate</name>
        <dbReference type="ChEBI" id="CHEBI:597326"/>
    </cofactor>
</comment>
<organism evidence="3 4">
    <name type="scientific">Cajanus cajan</name>
    <name type="common">Pigeon pea</name>
    <name type="synonym">Cajanus indicus</name>
    <dbReference type="NCBI Taxonomy" id="3821"/>
    <lineage>
        <taxon>Eukaryota</taxon>
        <taxon>Viridiplantae</taxon>
        <taxon>Streptophyta</taxon>
        <taxon>Embryophyta</taxon>
        <taxon>Tracheophyta</taxon>
        <taxon>Spermatophyta</taxon>
        <taxon>Magnoliopsida</taxon>
        <taxon>eudicotyledons</taxon>
        <taxon>Gunneridae</taxon>
        <taxon>Pentapetalae</taxon>
        <taxon>rosids</taxon>
        <taxon>fabids</taxon>
        <taxon>Fabales</taxon>
        <taxon>Fabaceae</taxon>
        <taxon>Papilionoideae</taxon>
        <taxon>50 kb inversion clade</taxon>
        <taxon>NPAAA clade</taxon>
        <taxon>indigoferoid/millettioid clade</taxon>
        <taxon>Phaseoleae</taxon>
        <taxon>Cajanus</taxon>
    </lineage>
</organism>
<dbReference type="EMBL" id="KQ483746">
    <property type="protein sequence ID" value="KYP41903.1"/>
    <property type="molecule type" value="Genomic_DNA"/>
</dbReference>
<dbReference type="GO" id="GO:0005737">
    <property type="term" value="C:cytoplasm"/>
    <property type="evidence" value="ECO:0007669"/>
    <property type="project" value="TreeGrafter"/>
</dbReference>
<evidence type="ECO:0000313" key="3">
    <source>
        <dbReference type="EMBL" id="KYP41903.1"/>
    </source>
</evidence>
<gene>
    <name evidence="3" type="ORF">KK1_036715</name>
</gene>
<evidence type="ECO:0000256" key="2">
    <source>
        <dbReference type="ARBA" id="ARBA00022898"/>
    </source>
</evidence>
<dbReference type="GO" id="GO:0052684">
    <property type="term" value="F:L-serine hydro-lyase (adding indole, L-tryptophan-forming) activity"/>
    <property type="evidence" value="ECO:0007669"/>
    <property type="project" value="TreeGrafter"/>
</dbReference>